<keyword evidence="1" id="KW-0732">Signal</keyword>
<name>A0A4Q0Y6V1_9GAMM</name>
<feature type="domain" description="Calx-beta" evidence="4">
    <location>
        <begin position="240"/>
        <end position="291"/>
    </location>
</feature>
<dbReference type="InterPro" id="IPR046779">
    <property type="entry name" value="LapA_adhesin_dom"/>
</dbReference>
<gene>
    <name evidence="6" type="ORF">CS022_24690</name>
</gene>
<feature type="domain" description="LapA adhesin" evidence="5">
    <location>
        <begin position="123"/>
        <end position="235"/>
    </location>
</feature>
<dbReference type="Proteomes" id="UP000290287">
    <property type="component" value="Unassembled WGS sequence"/>
</dbReference>
<evidence type="ECO:0000256" key="3">
    <source>
        <dbReference type="ARBA" id="ARBA00022837"/>
    </source>
</evidence>
<dbReference type="GO" id="GO:0007154">
    <property type="term" value="P:cell communication"/>
    <property type="evidence" value="ECO:0007669"/>
    <property type="project" value="InterPro"/>
</dbReference>
<feature type="domain" description="Calx-beta" evidence="4">
    <location>
        <begin position="6"/>
        <end position="100"/>
    </location>
</feature>
<evidence type="ECO:0000313" key="6">
    <source>
        <dbReference type="EMBL" id="RXJ65900.1"/>
    </source>
</evidence>
<keyword evidence="7" id="KW-1185">Reference proteome</keyword>
<dbReference type="Pfam" id="PF20579">
    <property type="entry name" value="LapA"/>
    <property type="match status" value="1"/>
</dbReference>
<reference evidence="6 7" key="1">
    <citation type="submission" date="2017-10" db="EMBL/GenBank/DDBJ databases">
        <title>Nyctiphanis sp. nov., isolated from the stomach of the euphausiid Nyctiphanes simplex (Hansen, 1911) in the Gulf of California.</title>
        <authorList>
            <person name="Gomez-Gil B."/>
            <person name="Aguilar-Mendez M."/>
            <person name="Lopez-Cortes A."/>
            <person name="Gomez-Gutierrez J."/>
            <person name="Roque A."/>
            <person name="Lang E."/>
            <person name="Gonzalez-Castillo A."/>
        </authorList>
    </citation>
    <scope>NUCLEOTIDE SEQUENCE [LARGE SCALE GENOMIC DNA]</scope>
    <source>
        <strain evidence="6 7">CAIM 600</strain>
    </source>
</reference>
<keyword evidence="3" id="KW-0106">Calcium</keyword>
<evidence type="ECO:0000259" key="4">
    <source>
        <dbReference type="Pfam" id="PF03160"/>
    </source>
</evidence>
<protein>
    <submittedName>
        <fullName evidence="6">Calcium-binding protein</fullName>
    </submittedName>
</protein>
<sequence length="306" mass="31767">EADGDDVLVSLSGPTTVVEGEVAEDYTVSLTAEAQTDVTVTFTYAGEATNGQDYTGVASVVIPAGSQSVDFDIATLDDGLLENNEQFTITISGVTGGGFEGLEIDTNADDVTTTITEDTDNPDTVLASIDGPGTVVEGEETGNYTITLTEAPLTDVTVNLTYTGTATNGEDYTGVASVTILAGQTSANFTIQTTDDVYGEGTESLIVTIDSLSGGSFENLEIDDANDSVTTNISDEADPDTVTVSIDGPTTVVEGEVAEDYTVTLSAPAETDVIVQLEYSGTATDGSDYIRCHAGHYPSWAVQCRF</sequence>
<comment type="caution">
    <text evidence="6">The sequence shown here is derived from an EMBL/GenBank/DDBJ whole genome shotgun (WGS) entry which is preliminary data.</text>
</comment>
<proteinExistence type="predicted"/>
<keyword evidence="2" id="KW-0677">Repeat</keyword>
<dbReference type="InterPro" id="IPR038081">
    <property type="entry name" value="CalX-like_sf"/>
</dbReference>
<dbReference type="SUPFAM" id="SSF141072">
    <property type="entry name" value="CalX-like"/>
    <property type="match status" value="2"/>
</dbReference>
<evidence type="ECO:0000256" key="1">
    <source>
        <dbReference type="ARBA" id="ARBA00022729"/>
    </source>
</evidence>
<dbReference type="Gene3D" id="2.60.40.2030">
    <property type="match status" value="2"/>
</dbReference>
<evidence type="ECO:0000313" key="7">
    <source>
        <dbReference type="Proteomes" id="UP000290287"/>
    </source>
</evidence>
<dbReference type="InterPro" id="IPR003644">
    <property type="entry name" value="Calx_beta"/>
</dbReference>
<dbReference type="EMBL" id="PEIB01000092">
    <property type="protein sequence ID" value="RXJ65900.1"/>
    <property type="molecule type" value="Genomic_DNA"/>
</dbReference>
<accession>A0A4Q0Y6V1</accession>
<dbReference type="RefSeq" id="WP_328590433.1">
    <property type="nucleotide sequence ID" value="NZ_PEIB01000092.1"/>
</dbReference>
<dbReference type="GO" id="GO:0016020">
    <property type="term" value="C:membrane"/>
    <property type="evidence" value="ECO:0007669"/>
    <property type="project" value="InterPro"/>
</dbReference>
<evidence type="ECO:0000259" key="5">
    <source>
        <dbReference type="Pfam" id="PF20579"/>
    </source>
</evidence>
<organism evidence="6 7">
    <name type="scientific">Veronia nyctiphanis</name>
    <dbReference type="NCBI Taxonomy" id="1278244"/>
    <lineage>
        <taxon>Bacteria</taxon>
        <taxon>Pseudomonadati</taxon>
        <taxon>Pseudomonadota</taxon>
        <taxon>Gammaproteobacteria</taxon>
        <taxon>Vibrionales</taxon>
        <taxon>Vibrionaceae</taxon>
        <taxon>Veronia</taxon>
    </lineage>
</organism>
<dbReference type="Pfam" id="PF03160">
    <property type="entry name" value="Calx-beta"/>
    <property type="match status" value="2"/>
</dbReference>
<dbReference type="AlphaFoldDB" id="A0A4Q0Y6V1"/>
<feature type="non-terminal residue" evidence="6">
    <location>
        <position position="1"/>
    </location>
</feature>
<evidence type="ECO:0000256" key="2">
    <source>
        <dbReference type="ARBA" id="ARBA00022737"/>
    </source>
</evidence>